<dbReference type="InterPro" id="IPR012677">
    <property type="entry name" value="Nucleotide-bd_a/b_plait_sf"/>
</dbReference>
<dbReference type="InterPro" id="IPR051847">
    <property type="entry name" value="RNA_proc/Spliceosome_comp"/>
</dbReference>
<dbReference type="AlphaFoldDB" id="A0A9P7BGU4"/>
<dbReference type="PROSITE" id="PS50102">
    <property type="entry name" value="RRM"/>
    <property type="match status" value="1"/>
</dbReference>
<dbReference type="Gene3D" id="3.30.70.330">
    <property type="match status" value="1"/>
</dbReference>
<dbReference type="EMBL" id="PUHW01000096">
    <property type="protein sequence ID" value="KAG0689179.1"/>
    <property type="molecule type" value="Genomic_DNA"/>
</dbReference>
<dbReference type="GO" id="GO:0071013">
    <property type="term" value="C:catalytic step 2 spliceosome"/>
    <property type="evidence" value="ECO:0007669"/>
    <property type="project" value="TreeGrafter"/>
</dbReference>
<dbReference type="GO" id="GO:0005686">
    <property type="term" value="C:U2 snRNP"/>
    <property type="evidence" value="ECO:0007669"/>
    <property type="project" value="TreeGrafter"/>
</dbReference>
<sequence length="138" mass="15926">MSVQKLNNTELQQGTPASASWHRDFADTNTIYIGKLPEEMNEHDLLIMFSQYGVPTAVHLARDSYTGKSKCFAFLTYEAWESTVLAVDNFDSWNITPKNRLRVNHAYYKGRSEGPNDDEMEKWEKAVQEELLNKDFAK</sequence>
<name>A0A9P7BGU4_9ASCO</name>
<dbReference type="InterPro" id="IPR035979">
    <property type="entry name" value="RBD_domain_sf"/>
</dbReference>
<evidence type="ECO:0000256" key="2">
    <source>
        <dbReference type="PROSITE-ProRule" id="PRU00176"/>
    </source>
</evidence>
<feature type="domain" description="RRM" evidence="3">
    <location>
        <begin position="29"/>
        <end position="108"/>
    </location>
</feature>
<dbReference type="SMART" id="SM00360">
    <property type="entry name" value="RRM"/>
    <property type="match status" value="1"/>
</dbReference>
<dbReference type="GO" id="GO:0003723">
    <property type="term" value="F:RNA binding"/>
    <property type="evidence" value="ECO:0007669"/>
    <property type="project" value="UniProtKB-UniRule"/>
</dbReference>
<evidence type="ECO:0000259" key="3">
    <source>
        <dbReference type="PROSITE" id="PS50102"/>
    </source>
</evidence>
<gene>
    <name evidence="4" type="ORF">C6P40_005446</name>
</gene>
<dbReference type="Proteomes" id="UP000697127">
    <property type="component" value="Unassembled WGS sequence"/>
</dbReference>
<dbReference type="PANTHER" id="PTHR45880">
    <property type="entry name" value="RNA-BINDING MOTIF PROTEIN, X-LINKED 2"/>
    <property type="match status" value="1"/>
</dbReference>
<evidence type="ECO:0000313" key="4">
    <source>
        <dbReference type="EMBL" id="KAG0689179.1"/>
    </source>
</evidence>
<evidence type="ECO:0000313" key="5">
    <source>
        <dbReference type="Proteomes" id="UP000697127"/>
    </source>
</evidence>
<organism evidence="4 5">
    <name type="scientific">Pichia californica</name>
    <dbReference type="NCBI Taxonomy" id="460514"/>
    <lineage>
        <taxon>Eukaryota</taxon>
        <taxon>Fungi</taxon>
        <taxon>Dikarya</taxon>
        <taxon>Ascomycota</taxon>
        <taxon>Saccharomycotina</taxon>
        <taxon>Pichiomycetes</taxon>
        <taxon>Pichiales</taxon>
        <taxon>Pichiaceae</taxon>
        <taxon>Pichia</taxon>
    </lineage>
</organism>
<keyword evidence="5" id="KW-1185">Reference proteome</keyword>
<dbReference type="Pfam" id="PF00076">
    <property type="entry name" value="RRM_1"/>
    <property type="match status" value="1"/>
</dbReference>
<dbReference type="InterPro" id="IPR000504">
    <property type="entry name" value="RRM_dom"/>
</dbReference>
<reference evidence="4" key="1">
    <citation type="submission" date="2020-11" db="EMBL/GenBank/DDBJ databases">
        <title>Kefir isolates.</title>
        <authorList>
            <person name="Marcisauskas S."/>
            <person name="Kim Y."/>
            <person name="Blasche S."/>
        </authorList>
    </citation>
    <scope>NUCLEOTIDE SEQUENCE</scope>
    <source>
        <strain evidence="4">Olga-1</strain>
    </source>
</reference>
<dbReference type="GO" id="GO:0071011">
    <property type="term" value="C:precatalytic spliceosome"/>
    <property type="evidence" value="ECO:0007669"/>
    <property type="project" value="TreeGrafter"/>
</dbReference>
<proteinExistence type="predicted"/>
<accession>A0A9P7BGU4</accession>
<protein>
    <recommendedName>
        <fullName evidence="3">RRM domain-containing protein</fullName>
    </recommendedName>
</protein>
<keyword evidence="1 2" id="KW-0694">RNA-binding</keyword>
<dbReference type="GO" id="GO:0000398">
    <property type="term" value="P:mRNA splicing, via spliceosome"/>
    <property type="evidence" value="ECO:0007669"/>
    <property type="project" value="TreeGrafter"/>
</dbReference>
<dbReference type="PANTHER" id="PTHR45880:SF1">
    <property type="entry name" value="RNA-BINDING MOTIF PROTEIN, X-LINKED 2"/>
    <property type="match status" value="1"/>
</dbReference>
<comment type="caution">
    <text evidence="4">The sequence shown here is derived from an EMBL/GenBank/DDBJ whole genome shotgun (WGS) entry which is preliminary data.</text>
</comment>
<dbReference type="SUPFAM" id="SSF54928">
    <property type="entry name" value="RNA-binding domain, RBD"/>
    <property type="match status" value="1"/>
</dbReference>
<evidence type="ECO:0000256" key="1">
    <source>
        <dbReference type="ARBA" id="ARBA00022884"/>
    </source>
</evidence>